<accession>A0AAD4EYL2</accession>
<evidence type="ECO:0000256" key="2">
    <source>
        <dbReference type="ARBA" id="ARBA00009861"/>
    </source>
</evidence>
<dbReference type="GO" id="GO:0016746">
    <property type="term" value="F:acyltransferase activity"/>
    <property type="evidence" value="ECO:0007669"/>
    <property type="project" value="UniProtKB-KW"/>
</dbReference>
<dbReference type="PANTHER" id="PTHR31896:SF69">
    <property type="entry name" value="FAMILY REGULATORY PROTEIN, PUTATIVE (AFU_ORTHOLOGUE AFUA_3G14730)-RELATED"/>
    <property type="match status" value="1"/>
</dbReference>
<keyword evidence="3" id="KW-0808">Transferase</keyword>
<dbReference type="InterPro" id="IPR023213">
    <property type="entry name" value="CAT-like_dom_sf"/>
</dbReference>
<comment type="similarity">
    <text evidence="2">Belongs to the plant acyltransferase family.</text>
</comment>
<proteinExistence type="inferred from homology"/>
<evidence type="ECO:0000313" key="6">
    <source>
        <dbReference type="Proteomes" id="UP001197093"/>
    </source>
</evidence>
<keyword evidence="6" id="KW-1185">Reference proteome</keyword>
<dbReference type="Gene3D" id="3.30.559.10">
    <property type="entry name" value="Chloramphenicol acetyltransferase-like domain"/>
    <property type="match status" value="2"/>
</dbReference>
<dbReference type="Proteomes" id="UP001197093">
    <property type="component" value="Unassembled WGS sequence"/>
</dbReference>
<sequence>MAVSLVFDDVLEPEKLRESLEGLIKRDGWQRLGGRLVKNASGKIEWHIPSEFTTSRPALRFTHVDHGMPAAEHPAASRIQDQVTGPPPPCPSGLGAWLQAWCINDYLTADIPVLGLRVNSFTDRTVVVLQWQHVAFDALGMQYVVENWARMLWGKENEIPTPCGLDADPFDALAKGTRSAAEPHLLADRRVGLGGMLRWGLGYGVDMLVRAKENRMVCVPETYWRPQLEKALTELRAEAAEKGEDASKVFLTEGDILTAWTLRCVVASLEMNPERTVAASIAMSLRKSFEGDLIPPSAERPYVGNAFGWANVLVRAGDITSKPLSWLACQVRRAINEQGTAAQHEAYYAMVRNSGMGLPIVIFGDGGMAQVGFSNWDKAGLFRLDFAPARSTPRDGVSCHPSYVQENHGPVKPANGFFVLGKDSKGNYWTSACKVRSQWAKFQQHLDKEFSEGI</sequence>
<dbReference type="PANTHER" id="PTHR31896">
    <property type="entry name" value="FAMILY REGULATORY PROTEIN, PUTATIVE (AFU_ORTHOLOGUE AFUA_3G14730)-RELATED"/>
    <property type="match status" value="1"/>
</dbReference>
<dbReference type="AlphaFoldDB" id="A0AAD4EYL2"/>
<gene>
    <name evidence="5" type="ORF">NEMBOFW57_006370</name>
</gene>
<reference evidence="5" key="1">
    <citation type="submission" date="2023-02" db="EMBL/GenBank/DDBJ databases">
        <authorList>
            <person name="Palmer J.M."/>
        </authorList>
    </citation>
    <scope>NUCLEOTIDE SEQUENCE</scope>
    <source>
        <strain evidence="5">FW57</strain>
    </source>
</reference>
<evidence type="ECO:0000256" key="4">
    <source>
        <dbReference type="ARBA" id="ARBA00023315"/>
    </source>
</evidence>
<dbReference type="InterPro" id="IPR051283">
    <property type="entry name" value="Sec_Metabolite_Acyltrans"/>
</dbReference>
<comment type="caution">
    <text evidence="5">The sequence shown here is derived from an EMBL/GenBank/DDBJ whole genome shotgun (WGS) entry which is preliminary data.</text>
</comment>
<dbReference type="EMBL" id="JAHCVI010000002">
    <property type="protein sequence ID" value="KAG7289991.1"/>
    <property type="molecule type" value="Genomic_DNA"/>
</dbReference>
<evidence type="ECO:0000313" key="5">
    <source>
        <dbReference type="EMBL" id="KAG7289991.1"/>
    </source>
</evidence>
<dbReference type="Pfam" id="PF02458">
    <property type="entry name" value="Transferase"/>
    <property type="match status" value="1"/>
</dbReference>
<comment type="pathway">
    <text evidence="1">Secondary metabolite biosynthesis.</text>
</comment>
<protein>
    <submittedName>
        <fullName evidence="5">Uncharacterized protein</fullName>
    </submittedName>
</protein>
<keyword evidence="4" id="KW-0012">Acyltransferase</keyword>
<name>A0AAD4EYL2_9PEZI</name>
<organism evidence="5 6">
    <name type="scientific">Staphylotrichum longicolle</name>
    <dbReference type="NCBI Taxonomy" id="669026"/>
    <lineage>
        <taxon>Eukaryota</taxon>
        <taxon>Fungi</taxon>
        <taxon>Dikarya</taxon>
        <taxon>Ascomycota</taxon>
        <taxon>Pezizomycotina</taxon>
        <taxon>Sordariomycetes</taxon>
        <taxon>Sordariomycetidae</taxon>
        <taxon>Sordariales</taxon>
        <taxon>Chaetomiaceae</taxon>
        <taxon>Staphylotrichum</taxon>
    </lineage>
</organism>
<evidence type="ECO:0000256" key="3">
    <source>
        <dbReference type="ARBA" id="ARBA00022679"/>
    </source>
</evidence>
<evidence type="ECO:0000256" key="1">
    <source>
        <dbReference type="ARBA" id="ARBA00005179"/>
    </source>
</evidence>